<proteinExistence type="predicted"/>
<evidence type="ECO:0000256" key="1">
    <source>
        <dbReference type="SAM" id="MobiDB-lite"/>
    </source>
</evidence>
<dbReference type="AlphaFoldDB" id="A0A7W7K292"/>
<sequence>MGISGQGQPTAFSIWMRTGRWPRVEAPSVEVKFNPWHDPRNGQFTFGPGGPRSTALDGTQPSWTVNANQPGGGSRGGGGRGSNIRAFHDPMTLEQTFPGLRNSPLGTPVAVADNILGFRSAARQMTTEMADRWVKTYLQQIKSIDPTYQYASLGPPSTFEGQMRQLNDLRFRRAEAHMRVKGDLRPLQVETLRFLQDATNRAYENGLKLQRAGRLEPRLSPNEALGNYIDRAVRSELRERYGALGIASSGNGLVRVNRRENNTSERTYRIPDARVGSVAFDVTLTNKTILTAQIRGFFNTDFRPEMVVIIRPTQLGGIYTYAIRRPENVK</sequence>
<feature type="compositionally biased region" description="Gly residues" evidence="1">
    <location>
        <begin position="70"/>
        <end position="81"/>
    </location>
</feature>
<feature type="region of interest" description="Disordered" evidence="1">
    <location>
        <begin position="50"/>
        <end position="86"/>
    </location>
</feature>
<evidence type="ECO:0000313" key="2">
    <source>
        <dbReference type="EMBL" id="MBB4839633.1"/>
    </source>
</evidence>
<evidence type="ECO:0000313" key="3">
    <source>
        <dbReference type="Proteomes" id="UP000575241"/>
    </source>
</evidence>
<dbReference type="EMBL" id="JACHLN010000002">
    <property type="protein sequence ID" value="MBB4839633.1"/>
    <property type="molecule type" value="Genomic_DNA"/>
</dbReference>
<protein>
    <submittedName>
        <fullName evidence="2">Uncharacterized protein</fullName>
    </submittedName>
</protein>
<comment type="caution">
    <text evidence="2">The sequence shown here is derived from an EMBL/GenBank/DDBJ whole genome shotgun (WGS) entry which is preliminary data.</text>
</comment>
<organism evidence="2 3">
    <name type="scientific">Sphingomonas kyeonggiensis</name>
    <dbReference type="NCBI Taxonomy" id="1268553"/>
    <lineage>
        <taxon>Bacteria</taxon>
        <taxon>Pseudomonadati</taxon>
        <taxon>Pseudomonadota</taxon>
        <taxon>Alphaproteobacteria</taxon>
        <taxon>Sphingomonadales</taxon>
        <taxon>Sphingomonadaceae</taxon>
        <taxon>Sphingomonas</taxon>
    </lineage>
</organism>
<reference evidence="2 3" key="1">
    <citation type="submission" date="2020-08" db="EMBL/GenBank/DDBJ databases">
        <title>Functional genomics of gut bacteria from endangered species of beetles.</title>
        <authorList>
            <person name="Carlos-Shanley C."/>
        </authorList>
    </citation>
    <scope>NUCLEOTIDE SEQUENCE [LARGE SCALE GENOMIC DNA]</scope>
    <source>
        <strain evidence="2 3">S00224</strain>
    </source>
</reference>
<keyword evidence="3" id="KW-1185">Reference proteome</keyword>
<feature type="compositionally biased region" description="Polar residues" evidence="1">
    <location>
        <begin position="56"/>
        <end position="69"/>
    </location>
</feature>
<dbReference type="Proteomes" id="UP000575241">
    <property type="component" value="Unassembled WGS sequence"/>
</dbReference>
<name>A0A7W7K292_9SPHN</name>
<accession>A0A7W7K292</accession>
<gene>
    <name evidence="2" type="ORF">HNP52_002702</name>
</gene>
<dbReference type="RefSeq" id="WP_260396084.1">
    <property type="nucleotide sequence ID" value="NZ_JACHLN010000002.1"/>
</dbReference>